<accession>A0ABY9WQP2</accession>
<gene>
    <name evidence="2" type="ORF">F0U60_18885</name>
</gene>
<dbReference type="InterPro" id="IPR029058">
    <property type="entry name" value="AB_hydrolase_fold"/>
</dbReference>
<name>A0ABY9WQP2_9BACT</name>
<dbReference type="InterPro" id="IPR000073">
    <property type="entry name" value="AB_hydrolase_1"/>
</dbReference>
<dbReference type="Gene3D" id="3.40.50.1820">
    <property type="entry name" value="alpha/beta hydrolase"/>
    <property type="match status" value="1"/>
</dbReference>
<dbReference type="PANTHER" id="PTHR43433:SF5">
    <property type="entry name" value="AB HYDROLASE-1 DOMAIN-CONTAINING PROTEIN"/>
    <property type="match status" value="1"/>
</dbReference>
<sequence length="297" mass="32362">MAERKVVSGEVELWSEDFGDPRDPALLLIMGANASGVTWPEEFISLLVAGGHRVIRYDHRDTGRSTYRDFTRYPYSVTDLARDAVSVLDGHGVQRAHVVGLSMGGTLGQVLALDHRERLLTLTVMLTAALGVDFVGNMERASKGQPTLDGLPTPDPRVLAVLARRSEPVRDRASELDRRVAEWRALSGDKLPFDASEFRRYEERVIDHAGSLVQPSAHALATPVPLVRGAELRGITTPTLVIQGGQDPLNPPPHGLHLAQSIPGARLVELPNMGHALPSAIHQPLADAILEHTHRFA</sequence>
<evidence type="ECO:0000313" key="2">
    <source>
        <dbReference type="EMBL" id="WNG45948.1"/>
    </source>
</evidence>
<protein>
    <submittedName>
        <fullName evidence="2">Alpha/beta fold hydrolase</fullName>
    </submittedName>
</protein>
<dbReference type="InterPro" id="IPR050471">
    <property type="entry name" value="AB_hydrolase"/>
</dbReference>
<dbReference type="GO" id="GO:0016787">
    <property type="term" value="F:hydrolase activity"/>
    <property type="evidence" value="ECO:0007669"/>
    <property type="project" value="UniProtKB-KW"/>
</dbReference>
<organism evidence="2 3">
    <name type="scientific">Archangium minus</name>
    <dbReference type="NCBI Taxonomy" id="83450"/>
    <lineage>
        <taxon>Bacteria</taxon>
        <taxon>Pseudomonadati</taxon>
        <taxon>Myxococcota</taxon>
        <taxon>Myxococcia</taxon>
        <taxon>Myxococcales</taxon>
        <taxon>Cystobacterineae</taxon>
        <taxon>Archangiaceae</taxon>
        <taxon>Archangium</taxon>
    </lineage>
</organism>
<dbReference type="RefSeq" id="WP_395821823.1">
    <property type="nucleotide sequence ID" value="NZ_CP043494.1"/>
</dbReference>
<keyword evidence="3" id="KW-1185">Reference proteome</keyword>
<feature type="domain" description="AB hydrolase-1" evidence="1">
    <location>
        <begin position="24"/>
        <end position="276"/>
    </location>
</feature>
<evidence type="ECO:0000313" key="3">
    <source>
        <dbReference type="Proteomes" id="UP001611383"/>
    </source>
</evidence>
<dbReference type="EMBL" id="CP043494">
    <property type="protein sequence ID" value="WNG45948.1"/>
    <property type="molecule type" value="Genomic_DNA"/>
</dbReference>
<reference evidence="2 3" key="1">
    <citation type="submission" date="2019-08" db="EMBL/GenBank/DDBJ databases">
        <title>Archangium and Cystobacter genomes.</title>
        <authorList>
            <person name="Chen I.-C.K."/>
            <person name="Wielgoss S."/>
        </authorList>
    </citation>
    <scope>NUCLEOTIDE SEQUENCE [LARGE SCALE GENOMIC DNA]</scope>
    <source>
        <strain evidence="2 3">Cbm 6</strain>
    </source>
</reference>
<proteinExistence type="predicted"/>
<keyword evidence="2" id="KW-0378">Hydrolase</keyword>
<evidence type="ECO:0000259" key="1">
    <source>
        <dbReference type="Pfam" id="PF00561"/>
    </source>
</evidence>
<dbReference type="Pfam" id="PF00561">
    <property type="entry name" value="Abhydrolase_1"/>
    <property type="match status" value="1"/>
</dbReference>
<dbReference type="SUPFAM" id="SSF53474">
    <property type="entry name" value="alpha/beta-Hydrolases"/>
    <property type="match status" value="1"/>
</dbReference>
<dbReference type="PANTHER" id="PTHR43433">
    <property type="entry name" value="HYDROLASE, ALPHA/BETA FOLD FAMILY PROTEIN"/>
    <property type="match status" value="1"/>
</dbReference>
<dbReference type="Proteomes" id="UP001611383">
    <property type="component" value="Chromosome"/>
</dbReference>